<dbReference type="InterPro" id="IPR010221">
    <property type="entry name" value="VCBS_dom"/>
</dbReference>
<dbReference type="InterPro" id="IPR011049">
    <property type="entry name" value="Serralysin-like_metalloprot_C"/>
</dbReference>
<dbReference type="NCBIfam" id="NF012211">
    <property type="entry name" value="tand_rpt_95"/>
    <property type="match status" value="1"/>
</dbReference>
<dbReference type="GO" id="GO:0007156">
    <property type="term" value="P:homophilic cell adhesion via plasma membrane adhesion molecules"/>
    <property type="evidence" value="ECO:0007669"/>
    <property type="project" value="InterPro"/>
</dbReference>
<keyword evidence="1" id="KW-0732">Signal</keyword>
<dbReference type="Pfam" id="PF17892">
    <property type="entry name" value="Cadherin_5"/>
    <property type="match status" value="8"/>
</dbReference>
<evidence type="ECO:0000259" key="2">
    <source>
        <dbReference type="PROSITE" id="PS50268"/>
    </source>
</evidence>
<dbReference type="Gene3D" id="2.150.10.10">
    <property type="entry name" value="Serralysin-like metalloprotease, C-terminal"/>
    <property type="match status" value="2"/>
</dbReference>
<evidence type="ECO:0000313" key="3">
    <source>
        <dbReference type="EMBL" id="ABW29507.1"/>
    </source>
</evidence>
<dbReference type="PROSITE" id="PS50268">
    <property type="entry name" value="CADHERIN_2"/>
    <property type="match status" value="1"/>
</dbReference>
<dbReference type="SUPFAM" id="SSF51120">
    <property type="entry name" value="beta-Roll"/>
    <property type="match status" value="1"/>
</dbReference>
<sequence>MGRILLLHIQNIAHNMPSQSPVLTSLNDLTSQRLVIIDPTIEKPQHLINGVVSETRVVVLDSKRESIPQVTQALRTDVPVTELHLVSHGAPGQIQWGNGWLTLENLGQYAVELQNWRDLLGARATVFVYGCQVAAGELGQQFIQRLRQRIGATVTANKSMTGNAALGGNWDLSAGLSPALSQRLSTLLPFTTSTLATYPASLNVEPTVEPESSLARNSDTNDVLNASIVAAKELLASFAAEANFLEQLTVAFGDGIDLTAATQLQAQLSAGDFELPKIEIRTSGELAGLLGAYATATDTIYLSESFLNTGTLDQIVAVLLEEIGHGVDARINAVDSLGDEGNIFSHLVRGQELSASELQGLRAEVDHYTLMLDGQPVQVEASTVTISSDMTATGSNPINVTSSTNIVLDNNVTVSVVNGNLTMLANNGGGAAGNFAGLFTNSGSLITTSGTGNISLTGFGGDDAGTGQHAGFQNFGSISSTASGASAGTITINGTAGDGTLLNDGVQIRNSVTSVDGDIQITGQGSPNSTSFLNFGVKVQSAQVSSTGTGANAATITINGTSGGGSSDNSGVRIEGTTGRVTSVEGDILITGQGGAGGNSPGVQILNGEVASTGTGANAANITIIGTGSSGSNPGVEIDSTSGVSGQISTVDGRVTINGTGTTGNADGVRLRNDAVGIVATGSGAIDITGVGAGNGDGIDVQGGIVGGASASGAITLTTDGINIQGGSIQSSGALVIQQVTASESIGIGGGAGTLNIDAAELSRLTDGFSSITFGASNSTGTVTLGSGFTLNDPTTITGDATNGYTLQGSDTATTFTVTGTEAGSITNGGITFSGNSSLAFNNATTLQGGAGSNTIVGQNTANTWAINGNNAGTYAGISFGNIENITGGNSTDNFVFSNGATISGTLDGGAGNNTLDLSAYTSNLTFNLNSAGGNIASVVGSFAGFENFIGGSGSNTLNFDGQTSAVTLGNGTISANGTTLNFSNVESLNVTTTASVNTANLVLGSTIYTVTAPSFTLNGGSTFGVDIMGETPGTNQGQLVVIGGVNLNGATLNIDDMGFTPNGNETLVLVDNDGSDSVVGTFNGLTEGAMVTVGGQQFQLSYTGGDGNDVVLQFPNITPVASNVAIAATEDGATVNGAFSVSDTNTLDTHTFNITSSLSEGSVVNNNNGTFTFNPGSAFQNLAAGEMRDVSFTYTATDNSGESNATSASATVTVTVSGVNDAPVVAAAVTATASEDAATFNVDLLQGATDPDTTDTLNAINLTVTSGDASGVTVNGNSLQINPTAYNSLAEGESEVIVYSYNITDGNGGSVPQTATVTITGANDAPVVAAAVTATATEDTATFNVSLLAGATDPDTTDTINVSNLTVTSGDASGVTVNGNSLQVNPSAYNSLAVGESEVIVYSYVVSDGNDGNTPQTATITITGANDAPVVAAAVTATASEDAATFNVDLLAGASDPDTTDTLNAINLTVTSGDASGVTVNGNRLEVNPSAYNALAVGESEVIVYSYVVSDGNGGNIPQTATVTITGANDAPIVASAVTATASEDAATFNVDLLAGTSDPDTTDTINVSSLTVTSGNASGVTVNGNSLQINPTAYNSLAVGESEVIVYSYVVSDGNGGNTPQTATITITGANDAPVVAAAVTATASEDAATFNVDLLAGASDPDTTDTLNAINLTVTSGDASGVTVNGNRLEVNPSAYNALAVGESEVIVYSYVVSDGNGGNIPQTATVTITGANDAPIVASAVTATATEDDGTFNVDLLAGASDPDTTDTLNAINLTVTSGDASGVTVNGNRLEVNPSAYNALAVGESEVIVYSYVVSDGNGGNIPQTATVTITGANDAPIVASAVTATATEDDGTFNVDLLARASDPDTTDTINVSSLTVTSGDASGVTVNGNRLEVNPNAYNSLAVGESEVITYSYVVSDGNGGNTPQTATVTINGVYDTLVSLDSSGNLIITDAFITDNDNLSISSDGTNVTIHDPNNLLGHTIAGATGDGTNTITVPTSLITSPPILIKTNGGNDTISGSSQAENIDAGEGNDSLIGNDGNDTLIGGLGADILEGGAGDDVLIDGVSNGAINSDAIAFGRIISATTAFTLANGGWTSNDRFPRQLADVNGDGRADIVGFGYRSVVVSLGQSDGTFGTAFTATDLFSNTGGGWTSNDRFPRQLADVNGDGRADIVGFGYRSVIVSLGQSDGTFGTAFTATDLFSNTGGGWTSNDRFPRQLADVNGDGRADIVGFGYRSVAVSLGQSDGTFGTAFTATDLFSSVGGGWTSNDRLPRQLADVNGDGRADIVGFGYRSVVVSLGQSDGTFGTAFTATDLFSNTGGGWTSNDRFPRQLADMNGDGRADIVGFGYRSVVVSLGQSDGTFGTAFTATDVFTHTKGGWTSDDRYPRQLADVNGDGQADVIGFGESQVIVSLSNSVDDILIGGTGNDRLVGGAGNDILTGGADADTFAFAGLAATGGIDRITDFNANQGDIIEISQASFGVTSLSDITFNAATGELFVGGAYSDTLAILTNQVGFNINTHVTLV</sequence>
<keyword evidence="4" id="KW-1185">Reference proteome</keyword>
<gene>
    <name evidence="3" type="ordered locus">AM1_4531</name>
</gene>
<evidence type="ECO:0000313" key="4">
    <source>
        <dbReference type="Proteomes" id="UP000000268"/>
    </source>
</evidence>
<accession>B0BZ62</accession>
<reference evidence="3 4" key="1">
    <citation type="journal article" date="2008" name="Proc. Natl. Acad. Sci. U.S.A.">
        <title>Niche adaptation and genome expansion in the chlorophyll d-producing cyanobacterium Acaryochloris marina.</title>
        <authorList>
            <person name="Swingley W.D."/>
            <person name="Chen M."/>
            <person name="Cheung P.C."/>
            <person name="Conrad A.L."/>
            <person name="Dejesa L.C."/>
            <person name="Hao J."/>
            <person name="Honchak B.M."/>
            <person name="Karbach L.E."/>
            <person name="Kurdoglu A."/>
            <person name="Lahiri S."/>
            <person name="Mastrian S.D."/>
            <person name="Miyashita H."/>
            <person name="Page L."/>
            <person name="Ramakrishna P."/>
            <person name="Satoh S."/>
            <person name="Sattley W.M."/>
            <person name="Shimada Y."/>
            <person name="Taylor H.L."/>
            <person name="Tomo T."/>
            <person name="Tsuchiya T."/>
            <person name="Wang Z.T."/>
            <person name="Raymond J."/>
            <person name="Mimuro M."/>
            <person name="Blankenship R.E."/>
            <person name="Touchman J.W."/>
        </authorList>
    </citation>
    <scope>NUCLEOTIDE SEQUENCE [LARGE SCALE GENOMIC DNA]</scope>
    <source>
        <strain evidence="4">MBIC 11017</strain>
    </source>
</reference>
<dbReference type="Pfam" id="PF14252">
    <property type="entry name" value="DUF4347"/>
    <property type="match status" value="1"/>
</dbReference>
<dbReference type="InterPro" id="IPR001343">
    <property type="entry name" value="Hemolysn_Ca-bd"/>
</dbReference>
<dbReference type="GO" id="GO:0005509">
    <property type="term" value="F:calcium ion binding"/>
    <property type="evidence" value="ECO:0007669"/>
    <property type="project" value="InterPro"/>
</dbReference>
<dbReference type="PRINTS" id="PR00313">
    <property type="entry name" value="CABNDNGRPT"/>
</dbReference>
<feature type="domain" description="Cadherin" evidence="2">
    <location>
        <begin position="1133"/>
        <end position="1226"/>
    </location>
</feature>
<dbReference type="SMART" id="SM00710">
    <property type="entry name" value="PbH1"/>
    <property type="match status" value="11"/>
</dbReference>
<dbReference type="eggNOG" id="COG3210">
    <property type="taxonomic scope" value="Bacteria"/>
</dbReference>
<dbReference type="KEGG" id="amr:AM1_4531"/>
<dbReference type="eggNOG" id="COG2931">
    <property type="taxonomic scope" value="Bacteria"/>
</dbReference>
<dbReference type="Pfam" id="PF00353">
    <property type="entry name" value="HemolysinCabind"/>
    <property type="match status" value="3"/>
</dbReference>
<dbReference type="NCBIfam" id="TIGR01965">
    <property type="entry name" value="VCBS_repeat"/>
    <property type="match status" value="7"/>
</dbReference>
<organism evidence="3 4">
    <name type="scientific">Acaryochloris marina (strain MBIC 11017)</name>
    <dbReference type="NCBI Taxonomy" id="329726"/>
    <lineage>
        <taxon>Bacteria</taxon>
        <taxon>Bacillati</taxon>
        <taxon>Cyanobacteriota</taxon>
        <taxon>Cyanophyceae</taxon>
        <taxon>Acaryochloridales</taxon>
        <taxon>Acaryochloridaceae</taxon>
        <taxon>Acaryochloris</taxon>
    </lineage>
</organism>
<dbReference type="EMBL" id="CP000828">
    <property type="protein sequence ID" value="ABW29507.1"/>
    <property type="molecule type" value="Genomic_DNA"/>
</dbReference>
<evidence type="ECO:0000256" key="1">
    <source>
        <dbReference type="ARBA" id="ARBA00022729"/>
    </source>
</evidence>
<dbReference type="InterPro" id="IPR028994">
    <property type="entry name" value="Integrin_alpha_N"/>
</dbReference>
<dbReference type="InterPro" id="IPR018511">
    <property type="entry name" value="Hemolysin-typ_Ca-bd_CS"/>
</dbReference>
<dbReference type="Pfam" id="PF13517">
    <property type="entry name" value="FG-GAP_3"/>
    <property type="match status" value="1"/>
</dbReference>
<dbReference type="InterPro" id="IPR002126">
    <property type="entry name" value="Cadherin-like_dom"/>
</dbReference>
<dbReference type="InterPro" id="IPR006626">
    <property type="entry name" value="PbH1"/>
</dbReference>
<dbReference type="InterPro" id="IPR025592">
    <property type="entry name" value="DUF4347"/>
</dbReference>
<dbReference type="OrthoDB" id="536321at2"/>
<dbReference type="Proteomes" id="UP000000268">
    <property type="component" value="Chromosome"/>
</dbReference>
<dbReference type="HOGENOM" id="CLU_228926_0_0_3"/>
<dbReference type="InterPro" id="IPR041690">
    <property type="entry name" value="Cadherin_5"/>
</dbReference>
<dbReference type="GO" id="GO:0016020">
    <property type="term" value="C:membrane"/>
    <property type="evidence" value="ECO:0007669"/>
    <property type="project" value="InterPro"/>
</dbReference>
<dbReference type="InterPro" id="IPR013517">
    <property type="entry name" value="FG-GAP"/>
</dbReference>
<dbReference type="SUPFAM" id="SSF69318">
    <property type="entry name" value="Integrin alpha N-terminal domain"/>
    <property type="match status" value="1"/>
</dbReference>
<proteinExistence type="predicted"/>
<dbReference type="PROSITE" id="PS00330">
    <property type="entry name" value="HEMOLYSIN_CALCIUM"/>
    <property type="match status" value="4"/>
</dbReference>
<protein>
    <submittedName>
        <fullName evidence="3">VCBS</fullName>
    </submittedName>
</protein>
<dbReference type="STRING" id="329726.AM1_4531"/>
<name>B0BZ62_ACAM1</name>